<feature type="transmembrane region" description="Helical" evidence="2">
    <location>
        <begin position="22"/>
        <end position="49"/>
    </location>
</feature>
<dbReference type="AlphaFoldDB" id="A0AAU6Q4K8"/>
<evidence type="ECO:0000256" key="1">
    <source>
        <dbReference type="SAM" id="MobiDB-lite"/>
    </source>
</evidence>
<protein>
    <recommendedName>
        <fullName evidence="4">DUF3488 domain-containing protein</fullName>
    </recommendedName>
</protein>
<gene>
    <name evidence="3" type="ORF">WDJ50_05365</name>
</gene>
<accession>A0AAU6Q4K8</accession>
<feature type="transmembrane region" description="Helical" evidence="2">
    <location>
        <begin position="163"/>
        <end position="181"/>
    </location>
</feature>
<keyword evidence="2" id="KW-0472">Membrane</keyword>
<feature type="region of interest" description="Disordered" evidence="1">
    <location>
        <begin position="194"/>
        <end position="227"/>
    </location>
</feature>
<reference evidence="3" key="1">
    <citation type="submission" date="2024-03" db="EMBL/GenBank/DDBJ databases">
        <title>Deinococcus weizhi sp. nov., isolated from human skin.</title>
        <authorList>
            <person name="Wei Z."/>
            <person name="Tian F."/>
            <person name="Yang C."/>
            <person name="Xin L.T."/>
            <person name="Wen Z.J."/>
            <person name="Lan K.C."/>
            <person name="Yu L."/>
            <person name="Zhe W."/>
            <person name="Dan F.D."/>
            <person name="Jun W."/>
            <person name="Rui Z."/>
            <person name="Yong X.J."/>
            <person name="Ting Y."/>
            <person name="Wei X."/>
            <person name="Xu Z.G."/>
            <person name="Xin Z."/>
            <person name="Dong F.G."/>
            <person name="Ni X.M."/>
            <person name="Zheng M.G."/>
            <person name="Chun Y."/>
            <person name="Qian W.X."/>
        </authorList>
    </citation>
    <scope>NUCLEOTIDE SEQUENCE</scope>
    <source>
        <strain evidence="3">VB142</strain>
    </source>
</reference>
<feature type="transmembrane region" description="Helical" evidence="2">
    <location>
        <begin position="61"/>
        <end position="80"/>
    </location>
</feature>
<evidence type="ECO:0008006" key="4">
    <source>
        <dbReference type="Google" id="ProtNLM"/>
    </source>
</evidence>
<organism evidence="3">
    <name type="scientific">Deinococcus sp. VB142</name>
    <dbReference type="NCBI Taxonomy" id="3112952"/>
    <lineage>
        <taxon>Bacteria</taxon>
        <taxon>Thermotogati</taxon>
        <taxon>Deinococcota</taxon>
        <taxon>Deinococci</taxon>
        <taxon>Deinococcales</taxon>
        <taxon>Deinococcaceae</taxon>
        <taxon>Deinococcus</taxon>
    </lineage>
</organism>
<proteinExistence type="predicted"/>
<dbReference type="EMBL" id="CP149782">
    <property type="protein sequence ID" value="WYF45553.1"/>
    <property type="molecule type" value="Genomic_DNA"/>
</dbReference>
<name>A0AAU6Q4K8_9DEIO</name>
<feature type="transmembrane region" description="Helical" evidence="2">
    <location>
        <begin position="120"/>
        <end position="143"/>
    </location>
</feature>
<evidence type="ECO:0000313" key="3">
    <source>
        <dbReference type="EMBL" id="WYF45553.1"/>
    </source>
</evidence>
<sequence>MTTSPAPPLTDDMPTPLPWRRALLALLPLSLAGVLPLWVCLGLCAVTLLGLRWPEWASARLMIFMLLLGLGMLTQLPGAWQAGPSALMGLALTYLLQLVMVLLLNLGLNLAEDGKRRGVLLALLPGLLAPQVGLLLAALGGLLGREGADDRYATRRAPLHRPMWQATALGAAAVLVLGLLLPQSHLRAGTLLAPHTQSAAPPPEQASRDASNAADKPPPPPADAPRSVPLVLTVDQSRLTLPPWTLPCWAGCCWWRRRASCWDVDSGPGGG</sequence>
<dbReference type="RefSeq" id="WP_339096830.1">
    <property type="nucleotide sequence ID" value="NZ_CP149782.1"/>
</dbReference>
<keyword evidence="2" id="KW-0812">Transmembrane</keyword>
<keyword evidence="2" id="KW-1133">Transmembrane helix</keyword>
<evidence type="ECO:0000256" key="2">
    <source>
        <dbReference type="SAM" id="Phobius"/>
    </source>
</evidence>
<feature type="transmembrane region" description="Helical" evidence="2">
    <location>
        <begin position="86"/>
        <end position="108"/>
    </location>
</feature>